<evidence type="ECO:0000256" key="1">
    <source>
        <dbReference type="SAM" id="Coils"/>
    </source>
</evidence>
<evidence type="ECO:0000256" key="2">
    <source>
        <dbReference type="SAM" id="MobiDB-lite"/>
    </source>
</evidence>
<keyword evidence="5" id="KW-1185">Reference proteome</keyword>
<feature type="region of interest" description="Disordered" evidence="2">
    <location>
        <begin position="162"/>
        <end position="197"/>
    </location>
</feature>
<evidence type="ECO:0000256" key="3">
    <source>
        <dbReference type="SAM" id="Phobius"/>
    </source>
</evidence>
<evidence type="ECO:0000313" key="4">
    <source>
        <dbReference type="EMBL" id="KAF2454364.1"/>
    </source>
</evidence>
<feature type="coiled-coil region" evidence="1">
    <location>
        <begin position="111"/>
        <end position="138"/>
    </location>
</feature>
<keyword evidence="3" id="KW-0812">Transmembrane</keyword>
<gene>
    <name evidence="4" type="ORF">BDY21DRAFT_423899</name>
</gene>
<sequence length="346" mass="39163">MLKAENDRLSARLIQLNEVIEDNHELMARNSNALRVAQEEAKKHAATLKEKDWQVTDAQEALRRARLDLKARADRVDQIMGQLLVAKDDRTMLRKQLEELSSLYNESFTEGKKMEQDMAELRLEYEIVEKRADEASQALGVAKHDAEVKAAQVAEKLRMARHETRVQSNARLNAERKQADTASALSDAAKAQHDTERQLANTADTLDQALRDAEELKANSAKALNKVRLETKRQHDVDAVALKEKSEQLADAKAEAALNMKALRETQKVLEEFRQELGTLHRKHDEIKRKTKRKETRTQNLRELADRLGSEKATLEIQALASNCALCVGIIALGLYYLGLYYISSS</sequence>
<keyword evidence="3" id="KW-0472">Membrane</keyword>
<organism evidence="4 5">
    <name type="scientific">Lineolata rhizophorae</name>
    <dbReference type="NCBI Taxonomy" id="578093"/>
    <lineage>
        <taxon>Eukaryota</taxon>
        <taxon>Fungi</taxon>
        <taxon>Dikarya</taxon>
        <taxon>Ascomycota</taxon>
        <taxon>Pezizomycotina</taxon>
        <taxon>Dothideomycetes</taxon>
        <taxon>Dothideomycetes incertae sedis</taxon>
        <taxon>Lineolatales</taxon>
        <taxon>Lineolataceae</taxon>
        <taxon>Lineolata</taxon>
    </lineage>
</organism>
<keyword evidence="1" id="KW-0175">Coiled coil</keyword>
<evidence type="ECO:0000313" key="5">
    <source>
        <dbReference type="Proteomes" id="UP000799766"/>
    </source>
</evidence>
<dbReference type="AlphaFoldDB" id="A0A6A6NSC9"/>
<keyword evidence="3" id="KW-1133">Transmembrane helix</keyword>
<dbReference type="EMBL" id="MU001692">
    <property type="protein sequence ID" value="KAF2454364.1"/>
    <property type="molecule type" value="Genomic_DNA"/>
</dbReference>
<dbReference type="Proteomes" id="UP000799766">
    <property type="component" value="Unassembled WGS sequence"/>
</dbReference>
<accession>A0A6A6NSC9</accession>
<proteinExistence type="predicted"/>
<feature type="transmembrane region" description="Helical" evidence="3">
    <location>
        <begin position="320"/>
        <end position="343"/>
    </location>
</feature>
<name>A0A6A6NSC9_9PEZI</name>
<protein>
    <submittedName>
        <fullName evidence="4">Uncharacterized protein</fullName>
    </submittedName>
</protein>
<reference evidence="4" key="1">
    <citation type="journal article" date="2020" name="Stud. Mycol.">
        <title>101 Dothideomycetes genomes: a test case for predicting lifestyles and emergence of pathogens.</title>
        <authorList>
            <person name="Haridas S."/>
            <person name="Albert R."/>
            <person name="Binder M."/>
            <person name="Bloem J."/>
            <person name="Labutti K."/>
            <person name="Salamov A."/>
            <person name="Andreopoulos B."/>
            <person name="Baker S."/>
            <person name="Barry K."/>
            <person name="Bills G."/>
            <person name="Bluhm B."/>
            <person name="Cannon C."/>
            <person name="Castanera R."/>
            <person name="Culley D."/>
            <person name="Daum C."/>
            <person name="Ezra D."/>
            <person name="Gonzalez J."/>
            <person name="Henrissat B."/>
            <person name="Kuo A."/>
            <person name="Liang C."/>
            <person name="Lipzen A."/>
            <person name="Lutzoni F."/>
            <person name="Magnuson J."/>
            <person name="Mondo S."/>
            <person name="Nolan M."/>
            <person name="Ohm R."/>
            <person name="Pangilinan J."/>
            <person name="Park H.-J."/>
            <person name="Ramirez L."/>
            <person name="Alfaro M."/>
            <person name="Sun H."/>
            <person name="Tritt A."/>
            <person name="Yoshinaga Y."/>
            <person name="Zwiers L.-H."/>
            <person name="Turgeon B."/>
            <person name="Goodwin S."/>
            <person name="Spatafora J."/>
            <person name="Crous P."/>
            <person name="Grigoriev I."/>
        </authorList>
    </citation>
    <scope>NUCLEOTIDE SEQUENCE</scope>
    <source>
        <strain evidence="4">ATCC 16933</strain>
    </source>
</reference>